<organism evidence="4">
    <name type="scientific">Candidatus Methanophaga sp. ANME-1 ERB7</name>
    <dbReference type="NCBI Taxonomy" id="2759913"/>
    <lineage>
        <taxon>Archaea</taxon>
        <taxon>Methanobacteriati</taxon>
        <taxon>Methanobacteriota</taxon>
        <taxon>Stenosarchaea group</taxon>
        <taxon>Methanomicrobia</taxon>
        <taxon>Candidatus Methanophagales</taxon>
        <taxon>Candidatus Methanophagaceae</taxon>
        <taxon>Candidatus Methanophaga</taxon>
    </lineage>
</organism>
<dbReference type="EMBL" id="MT631656">
    <property type="protein sequence ID" value="QNO56458.1"/>
    <property type="molecule type" value="Genomic_DNA"/>
</dbReference>
<dbReference type="AlphaFoldDB" id="A0A7G9Z874"/>
<name>A0A7G9Z874_9EURY</name>
<protein>
    <submittedName>
        <fullName evidence="4">Cell division protein FtsZ</fullName>
    </submittedName>
</protein>
<dbReference type="Gene3D" id="3.40.50.1440">
    <property type="entry name" value="Tubulin/FtsZ, GTPase domain"/>
    <property type="match status" value="1"/>
</dbReference>
<dbReference type="GO" id="GO:0005737">
    <property type="term" value="C:cytoplasm"/>
    <property type="evidence" value="ECO:0007669"/>
    <property type="project" value="TreeGrafter"/>
</dbReference>
<dbReference type="InterPro" id="IPR045061">
    <property type="entry name" value="FtsZ/CetZ"/>
</dbReference>
<keyword evidence="4" id="KW-0132">Cell division</keyword>
<dbReference type="GO" id="GO:0051301">
    <property type="term" value="P:cell division"/>
    <property type="evidence" value="ECO:0007669"/>
    <property type="project" value="UniProtKB-KW"/>
</dbReference>
<evidence type="ECO:0000313" key="4">
    <source>
        <dbReference type="EMBL" id="QNO56458.1"/>
    </source>
</evidence>
<sequence length="218" mass="24575">MMLFLGAGASKPFGIKTMKEMSEEFENSTDLTKDERELYLDIKNTLGSDNLEDILTVLNDLTKSSPDPSIRYFNSKLDFFFDEFNKTLIELSGLLRELERKKVAIVGVGDAGLNTIDQLQGIKIEDSEIIAINTDSEHLNLIRGADKKKLIGESLTRGLGAHGSPEIGEKVALLSEDIIKEALVSRQAYNDARNITHAFHNKSWMIEYEKIYRDTCQR</sequence>
<reference evidence="4" key="1">
    <citation type="submission" date="2020-06" db="EMBL/GenBank/DDBJ databases">
        <title>Unique genomic features of the anaerobic methanotrophic archaea.</title>
        <authorList>
            <person name="Chadwick G.L."/>
            <person name="Skennerton C.T."/>
            <person name="Laso-Perez R."/>
            <person name="Leu A.O."/>
            <person name="Speth D.R."/>
            <person name="Yu H."/>
            <person name="Morgan-Lang C."/>
            <person name="Hatzenpichler R."/>
            <person name="Goudeau D."/>
            <person name="Malmstrom R."/>
            <person name="Brazelton W.J."/>
            <person name="Woyke T."/>
            <person name="Hallam S.J."/>
            <person name="Tyson G.W."/>
            <person name="Wegener G."/>
            <person name="Boetius A."/>
            <person name="Orphan V."/>
        </authorList>
    </citation>
    <scope>NUCLEOTIDE SEQUENCE</scope>
</reference>
<dbReference type="InterPro" id="IPR036525">
    <property type="entry name" value="Tubulin/FtsZ_GTPase_sf"/>
</dbReference>
<dbReference type="GO" id="GO:0003924">
    <property type="term" value="F:GTPase activity"/>
    <property type="evidence" value="ECO:0007669"/>
    <property type="project" value="InterPro"/>
</dbReference>
<keyword evidence="2" id="KW-0342">GTP-binding</keyword>
<dbReference type="PANTHER" id="PTHR30314">
    <property type="entry name" value="CELL DIVISION PROTEIN FTSZ-RELATED"/>
    <property type="match status" value="1"/>
</dbReference>
<dbReference type="PANTHER" id="PTHR30314:SF3">
    <property type="entry name" value="MITOCHONDRIAL DIVISION PROTEIN FSZA"/>
    <property type="match status" value="1"/>
</dbReference>
<dbReference type="GO" id="GO:0005525">
    <property type="term" value="F:GTP binding"/>
    <property type="evidence" value="ECO:0007669"/>
    <property type="project" value="UniProtKB-KW"/>
</dbReference>
<evidence type="ECO:0000256" key="1">
    <source>
        <dbReference type="ARBA" id="ARBA00022741"/>
    </source>
</evidence>
<accession>A0A7G9Z874</accession>
<feature type="domain" description="Tubulin/FtsZ GTPase" evidence="3">
    <location>
        <begin position="103"/>
        <end position="186"/>
    </location>
</feature>
<dbReference type="InterPro" id="IPR003008">
    <property type="entry name" value="Tubulin_FtsZ_GTPase"/>
</dbReference>
<dbReference type="GO" id="GO:0032153">
    <property type="term" value="C:cell division site"/>
    <property type="evidence" value="ECO:0007669"/>
    <property type="project" value="TreeGrafter"/>
</dbReference>
<gene>
    <name evidence="4" type="primary">ftsZ_1</name>
    <name evidence="4" type="ORF">OHJJKADD_00031</name>
</gene>
<proteinExistence type="predicted"/>
<keyword evidence="4" id="KW-0131">Cell cycle</keyword>
<dbReference type="SUPFAM" id="SSF52490">
    <property type="entry name" value="Tubulin nucleotide-binding domain-like"/>
    <property type="match status" value="1"/>
</dbReference>
<keyword evidence="1" id="KW-0547">Nucleotide-binding</keyword>
<evidence type="ECO:0000259" key="3">
    <source>
        <dbReference type="Pfam" id="PF00091"/>
    </source>
</evidence>
<evidence type="ECO:0000256" key="2">
    <source>
        <dbReference type="ARBA" id="ARBA00023134"/>
    </source>
</evidence>
<dbReference type="Pfam" id="PF00091">
    <property type="entry name" value="Tubulin"/>
    <property type="match status" value="1"/>
</dbReference>